<dbReference type="Gene3D" id="3.40.50.2300">
    <property type="match status" value="1"/>
</dbReference>
<accession>A0A1I6GB80</accession>
<protein>
    <submittedName>
        <fullName evidence="4">Response regulator receiver and ANTAR domain protein</fullName>
    </submittedName>
</protein>
<dbReference type="SMART" id="SM00448">
    <property type="entry name" value="REC"/>
    <property type="match status" value="1"/>
</dbReference>
<gene>
    <name evidence="4" type="ORF">SAMN04488002_1186</name>
</gene>
<dbReference type="CDD" id="cd00156">
    <property type="entry name" value="REC"/>
    <property type="match status" value="1"/>
</dbReference>
<keyword evidence="5" id="KW-1185">Reference proteome</keyword>
<dbReference type="RefSeq" id="WP_090213697.1">
    <property type="nucleotide sequence ID" value="NZ_FOYO01000001.1"/>
</dbReference>
<keyword evidence="1" id="KW-0597">Phosphoprotein</keyword>
<dbReference type="PANTHER" id="PTHR43367:SF1">
    <property type="entry name" value="TWO-COMPONENT RESPONSE REGULATOR-LIKE APRR6-RELATED"/>
    <property type="match status" value="1"/>
</dbReference>
<dbReference type="Pfam" id="PF00072">
    <property type="entry name" value="Response_reg"/>
    <property type="match status" value="1"/>
</dbReference>
<evidence type="ECO:0000256" key="1">
    <source>
        <dbReference type="PROSITE-ProRule" id="PRU00169"/>
    </source>
</evidence>
<reference evidence="5" key="1">
    <citation type="submission" date="2016-10" db="EMBL/GenBank/DDBJ databases">
        <authorList>
            <person name="Varghese N."/>
            <person name="Submissions S."/>
        </authorList>
    </citation>
    <scope>NUCLEOTIDE SEQUENCE [LARGE SCALE GENOMIC DNA]</scope>
    <source>
        <strain evidence="5">DSM 26921</strain>
    </source>
</reference>
<sequence>MQTDLTILVVERDKTKAHEIIDALMDGGWHDVTVISSPAALEREIKHQDPDIILIDLANPDRDTLEHLGLVSNARNRPVAMFVDHSDELMTQAAISAGLSAYVVNGLQKHRIKPVIETAIARFRMIAKMQSELDAAKQALSDRKMIDRAKGLLIRARDISEDEAYGLLRKTAMDQGRKVIDVATALVTAAELLR</sequence>
<dbReference type="InterPro" id="IPR036388">
    <property type="entry name" value="WH-like_DNA-bd_sf"/>
</dbReference>
<dbReference type="OrthoDB" id="9795002at2"/>
<name>A0A1I6GB80_9RHOB</name>
<dbReference type="PANTHER" id="PTHR43367">
    <property type="match status" value="1"/>
</dbReference>
<dbReference type="Proteomes" id="UP000199658">
    <property type="component" value="Unassembled WGS sequence"/>
</dbReference>
<dbReference type="Pfam" id="PF03861">
    <property type="entry name" value="ANTAR"/>
    <property type="match status" value="1"/>
</dbReference>
<evidence type="ECO:0000313" key="5">
    <source>
        <dbReference type="Proteomes" id="UP000199658"/>
    </source>
</evidence>
<dbReference type="PIRSF" id="PIRSF036382">
    <property type="entry name" value="RR_antiterm"/>
    <property type="match status" value="1"/>
</dbReference>
<feature type="modified residue" description="4-aspartylphosphate" evidence="1">
    <location>
        <position position="56"/>
    </location>
</feature>
<dbReference type="EMBL" id="FOYO01000001">
    <property type="protein sequence ID" value="SFR39462.1"/>
    <property type="molecule type" value="Genomic_DNA"/>
</dbReference>
<organism evidence="4 5">
    <name type="scientific">Litoreibacter janthinus</name>
    <dbReference type="NCBI Taxonomy" id="670154"/>
    <lineage>
        <taxon>Bacteria</taxon>
        <taxon>Pseudomonadati</taxon>
        <taxon>Pseudomonadota</taxon>
        <taxon>Alphaproteobacteria</taxon>
        <taxon>Rhodobacterales</taxon>
        <taxon>Roseobacteraceae</taxon>
        <taxon>Litoreibacter</taxon>
    </lineage>
</organism>
<feature type="domain" description="Response regulatory" evidence="2">
    <location>
        <begin position="6"/>
        <end position="120"/>
    </location>
</feature>
<dbReference type="SUPFAM" id="SSF52172">
    <property type="entry name" value="CheY-like"/>
    <property type="match status" value="1"/>
</dbReference>
<evidence type="ECO:0000259" key="2">
    <source>
        <dbReference type="PROSITE" id="PS50110"/>
    </source>
</evidence>
<evidence type="ECO:0000259" key="3">
    <source>
        <dbReference type="PROSITE" id="PS50921"/>
    </source>
</evidence>
<proteinExistence type="predicted"/>
<dbReference type="SMART" id="SM01012">
    <property type="entry name" value="ANTAR"/>
    <property type="match status" value="1"/>
</dbReference>
<dbReference type="InterPro" id="IPR001789">
    <property type="entry name" value="Sig_transdc_resp-reg_receiver"/>
</dbReference>
<evidence type="ECO:0000313" key="4">
    <source>
        <dbReference type="EMBL" id="SFR39462.1"/>
    </source>
</evidence>
<dbReference type="STRING" id="670154.SAMN04488002_1186"/>
<dbReference type="GO" id="GO:0003723">
    <property type="term" value="F:RNA binding"/>
    <property type="evidence" value="ECO:0007669"/>
    <property type="project" value="InterPro"/>
</dbReference>
<dbReference type="InterPro" id="IPR011006">
    <property type="entry name" value="CheY-like_superfamily"/>
</dbReference>
<dbReference type="InterPro" id="IPR008327">
    <property type="entry name" value="Sig_transdc_resp-reg_antiterm"/>
</dbReference>
<dbReference type="InterPro" id="IPR005561">
    <property type="entry name" value="ANTAR"/>
</dbReference>
<feature type="domain" description="ANTAR" evidence="3">
    <location>
        <begin position="126"/>
        <end position="187"/>
    </location>
</feature>
<dbReference type="GO" id="GO:0000160">
    <property type="term" value="P:phosphorelay signal transduction system"/>
    <property type="evidence" value="ECO:0007669"/>
    <property type="project" value="InterPro"/>
</dbReference>
<dbReference type="PROSITE" id="PS50110">
    <property type="entry name" value="RESPONSE_REGULATORY"/>
    <property type="match status" value="1"/>
</dbReference>
<dbReference type="AlphaFoldDB" id="A0A1I6GB80"/>
<dbReference type="Gene3D" id="1.10.10.10">
    <property type="entry name" value="Winged helix-like DNA-binding domain superfamily/Winged helix DNA-binding domain"/>
    <property type="match status" value="1"/>
</dbReference>
<dbReference type="PROSITE" id="PS50921">
    <property type="entry name" value="ANTAR"/>
    <property type="match status" value="1"/>
</dbReference>